<comment type="caution">
    <text evidence="9">The sequence shown here is derived from an EMBL/GenBank/DDBJ whole genome shotgun (WGS) entry which is preliminary data.</text>
</comment>
<proteinExistence type="inferred from homology"/>
<keyword evidence="10" id="KW-1185">Reference proteome</keyword>
<evidence type="ECO:0000256" key="7">
    <source>
        <dbReference type="SAM" id="Phobius"/>
    </source>
</evidence>
<feature type="transmembrane region" description="Helical" evidence="7">
    <location>
        <begin position="132"/>
        <end position="159"/>
    </location>
</feature>
<dbReference type="Pfam" id="PF20684">
    <property type="entry name" value="Fung_rhodopsin"/>
    <property type="match status" value="1"/>
</dbReference>
<name>A0AAN6RMV6_9PLEO</name>
<feature type="transmembrane region" description="Helical" evidence="7">
    <location>
        <begin position="52"/>
        <end position="73"/>
    </location>
</feature>
<feature type="transmembrane region" description="Helical" evidence="7">
    <location>
        <begin position="16"/>
        <end position="40"/>
    </location>
</feature>
<evidence type="ECO:0000256" key="6">
    <source>
        <dbReference type="SAM" id="MobiDB-lite"/>
    </source>
</evidence>
<gene>
    <name evidence="9" type="ORF">GRF29_1g2150910</name>
</gene>
<keyword evidence="3 7" id="KW-1133">Transmembrane helix</keyword>
<feature type="transmembrane region" description="Helical" evidence="7">
    <location>
        <begin position="93"/>
        <end position="112"/>
    </location>
</feature>
<organism evidence="9 10">
    <name type="scientific">Pseudopithomyces chartarum</name>
    <dbReference type="NCBI Taxonomy" id="1892770"/>
    <lineage>
        <taxon>Eukaryota</taxon>
        <taxon>Fungi</taxon>
        <taxon>Dikarya</taxon>
        <taxon>Ascomycota</taxon>
        <taxon>Pezizomycotina</taxon>
        <taxon>Dothideomycetes</taxon>
        <taxon>Pleosporomycetidae</taxon>
        <taxon>Pleosporales</taxon>
        <taxon>Massarineae</taxon>
        <taxon>Didymosphaeriaceae</taxon>
        <taxon>Pseudopithomyces</taxon>
    </lineage>
</organism>
<feature type="transmembrane region" description="Helical" evidence="7">
    <location>
        <begin position="179"/>
        <end position="201"/>
    </location>
</feature>
<evidence type="ECO:0000313" key="10">
    <source>
        <dbReference type="Proteomes" id="UP001280581"/>
    </source>
</evidence>
<comment type="subcellular location">
    <subcellularLocation>
        <location evidence="1">Membrane</location>
        <topology evidence="1">Multi-pass membrane protein</topology>
    </subcellularLocation>
</comment>
<evidence type="ECO:0000259" key="8">
    <source>
        <dbReference type="Pfam" id="PF20684"/>
    </source>
</evidence>
<feature type="transmembrane region" description="Helical" evidence="7">
    <location>
        <begin position="213"/>
        <end position="231"/>
    </location>
</feature>
<feature type="transmembrane region" description="Helical" evidence="7">
    <location>
        <begin position="251"/>
        <end position="271"/>
    </location>
</feature>
<dbReference type="AlphaFoldDB" id="A0AAN6RMV6"/>
<feature type="compositionally biased region" description="Basic and acidic residues" evidence="6">
    <location>
        <begin position="344"/>
        <end position="354"/>
    </location>
</feature>
<sequence>MAPKNTDPARAAESNLGYLIGVTATFHAIALLFVALRMYARIVIVKAFGPDDALILASIVCVFLGGMVTYIIAAQHGLGHHTDTLEKKDYFEYLKMTFIQAIVSTIGGMAFLKLSIGFSLLRLGTPKLYTRLLWTLIGFVCLYTLVSWSEWIAFCKPIAGFWNKDLKPKCLPQKVHKGFALLNTSCNILTDICFATIPIPIILGLQIKRKTRIYLIVVLSLGYMAVAIGIVKTVVQNTKRGDPDQTFTNDIQFWGFIQLNLGIIAACAPPLKPLVGGVLRLPSTVRSTGRSNYGTNTIGGSKPSRIQSRIRGSTMGQNHGWVRTNSEIELDERSFTSETVITSKGDRQGHEKNELAPGASVA</sequence>
<evidence type="ECO:0000256" key="4">
    <source>
        <dbReference type="ARBA" id="ARBA00023136"/>
    </source>
</evidence>
<keyword evidence="2 7" id="KW-0812">Transmembrane</keyword>
<comment type="similarity">
    <text evidence="5">Belongs to the SAT4 family.</text>
</comment>
<dbReference type="EMBL" id="WVTA01000001">
    <property type="protein sequence ID" value="KAK3217161.1"/>
    <property type="molecule type" value="Genomic_DNA"/>
</dbReference>
<reference evidence="9 10" key="1">
    <citation type="submission" date="2021-02" db="EMBL/GenBank/DDBJ databases">
        <title>Genome assembly of Pseudopithomyces chartarum.</title>
        <authorList>
            <person name="Jauregui R."/>
            <person name="Singh J."/>
            <person name="Voisey C."/>
        </authorList>
    </citation>
    <scope>NUCLEOTIDE SEQUENCE [LARGE SCALE GENOMIC DNA]</scope>
    <source>
        <strain evidence="9 10">AGR01</strain>
    </source>
</reference>
<feature type="region of interest" description="Disordered" evidence="6">
    <location>
        <begin position="340"/>
        <end position="362"/>
    </location>
</feature>
<evidence type="ECO:0000256" key="5">
    <source>
        <dbReference type="ARBA" id="ARBA00038359"/>
    </source>
</evidence>
<feature type="domain" description="Rhodopsin" evidence="8">
    <location>
        <begin position="36"/>
        <end position="275"/>
    </location>
</feature>
<evidence type="ECO:0000256" key="1">
    <source>
        <dbReference type="ARBA" id="ARBA00004141"/>
    </source>
</evidence>
<evidence type="ECO:0000256" key="3">
    <source>
        <dbReference type="ARBA" id="ARBA00022989"/>
    </source>
</evidence>
<protein>
    <recommendedName>
        <fullName evidence="8">Rhodopsin domain-containing protein</fullName>
    </recommendedName>
</protein>
<evidence type="ECO:0000313" key="9">
    <source>
        <dbReference type="EMBL" id="KAK3217161.1"/>
    </source>
</evidence>
<dbReference type="PANTHER" id="PTHR33048">
    <property type="entry name" value="PTH11-LIKE INTEGRAL MEMBRANE PROTEIN (AFU_ORTHOLOGUE AFUA_5G11245)"/>
    <property type="match status" value="1"/>
</dbReference>
<keyword evidence="4 7" id="KW-0472">Membrane</keyword>
<accession>A0AAN6RMV6</accession>
<dbReference type="InterPro" id="IPR052337">
    <property type="entry name" value="SAT4-like"/>
</dbReference>
<dbReference type="GO" id="GO:0016020">
    <property type="term" value="C:membrane"/>
    <property type="evidence" value="ECO:0007669"/>
    <property type="project" value="UniProtKB-SubCell"/>
</dbReference>
<dbReference type="InterPro" id="IPR049326">
    <property type="entry name" value="Rhodopsin_dom_fungi"/>
</dbReference>
<dbReference type="Proteomes" id="UP001280581">
    <property type="component" value="Unassembled WGS sequence"/>
</dbReference>
<dbReference type="PANTHER" id="PTHR33048:SF167">
    <property type="entry name" value="INTEGRAL MEMBRANE PROTEIN"/>
    <property type="match status" value="1"/>
</dbReference>
<evidence type="ECO:0000256" key="2">
    <source>
        <dbReference type="ARBA" id="ARBA00022692"/>
    </source>
</evidence>